<keyword evidence="2" id="KW-1185">Reference proteome</keyword>
<dbReference type="EMBL" id="BPLR01020824">
    <property type="protein sequence ID" value="GIX82957.1"/>
    <property type="molecule type" value="Genomic_DNA"/>
</dbReference>
<sequence>MFWIFNTEVIFSQLSKRTELSYLLTYDTKSYIWVSILSHCSPESSGCVKVWFSSHFRLFYFLLLSAAHWGGRCGILRFAFISGDLYPIRMGFRPAAVCATFAQLSYIPPHSLSR</sequence>
<dbReference type="AlphaFoldDB" id="A0AAV4NDQ5"/>
<accession>A0AAV4NDQ5</accession>
<protein>
    <submittedName>
        <fullName evidence="1">Uncharacterized protein</fullName>
    </submittedName>
</protein>
<evidence type="ECO:0000313" key="1">
    <source>
        <dbReference type="EMBL" id="GIX82957.1"/>
    </source>
</evidence>
<evidence type="ECO:0000313" key="2">
    <source>
        <dbReference type="Proteomes" id="UP001054945"/>
    </source>
</evidence>
<dbReference type="Proteomes" id="UP001054945">
    <property type="component" value="Unassembled WGS sequence"/>
</dbReference>
<reference evidence="1 2" key="1">
    <citation type="submission" date="2021-06" db="EMBL/GenBank/DDBJ databases">
        <title>Caerostris extrusa draft genome.</title>
        <authorList>
            <person name="Kono N."/>
            <person name="Arakawa K."/>
        </authorList>
    </citation>
    <scope>NUCLEOTIDE SEQUENCE [LARGE SCALE GENOMIC DNA]</scope>
</reference>
<organism evidence="1 2">
    <name type="scientific">Caerostris extrusa</name>
    <name type="common">Bark spider</name>
    <name type="synonym">Caerostris bankana</name>
    <dbReference type="NCBI Taxonomy" id="172846"/>
    <lineage>
        <taxon>Eukaryota</taxon>
        <taxon>Metazoa</taxon>
        <taxon>Ecdysozoa</taxon>
        <taxon>Arthropoda</taxon>
        <taxon>Chelicerata</taxon>
        <taxon>Arachnida</taxon>
        <taxon>Araneae</taxon>
        <taxon>Araneomorphae</taxon>
        <taxon>Entelegynae</taxon>
        <taxon>Araneoidea</taxon>
        <taxon>Araneidae</taxon>
        <taxon>Caerostris</taxon>
    </lineage>
</organism>
<name>A0AAV4NDQ5_CAEEX</name>
<proteinExistence type="predicted"/>
<gene>
    <name evidence="1" type="ORF">CEXT_251401</name>
</gene>
<comment type="caution">
    <text evidence="1">The sequence shown here is derived from an EMBL/GenBank/DDBJ whole genome shotgun (WGS) entry which is preliminary data.</text>
</comment>